<name>A0A369JUQ5_HYPMA</name>
<keyword evidence="2" id="KW-0560">Oxidoreductase</keyword>
<dbReference type="PANTHER" id="PTHR44229:SF4">
    <property type="entry name" value="15-HYDROXYPROSTAGLANDIN DEHYDROGENASE [NAD(+)]"/>
    <property type="match status" value="1"/>
</dbReference>
<dbReference type="STRING" id="39966.A0A369JUQ5"/>
<dbReference type="SUPFAM" id="SSF51735">
    <property type="entry name" value="NAD(P)-binding Rossmann-fold domains"/>
    <property type="match status" value="1"/>
</dbReference>
<sequence>MSTIPDDKLFEHATRLEGKVVVITGAANGIGKEAAARFASFGAKVVVGDLDVAGAENIVQEIKSAGGQAVFSKCDVTVWEDQVTLFELAIKTFGSVDVVVPNAGVAEIGSFETVQFVDGKPVKPNTKTIEVNLLGTLYTTHLALHYLELNRVPGTLKSVVLLGSMASWAGIPQGSLYAASKHAVLGLMRSLYPGFAARDIRIATVHPFFADTAIVPVVAKLFLAGIPLTTVPRIAGAIVYAATNPDPETSGCAWLLTDNGPVFMVPKEEFKMGVYKMIDERANALLKGASGIAYYARLTRDLFRILGKPVLVAGIGAGVAKLVWDHWDVVLGYFPDAS</sequence>
<dbReference type="EMBL" id="LUEZ02000041">
    <property type="protein sequence ID" value="RDB25508.1"/>
    <property type="molecule type" value="Genomic_DNA"/>
</dbReference>
<dbReference type="Pfam" id="PF00106">
    <property type="entry name" value="adh_short"/>
    <property type="match status" value="1"/>
</dbReference>
<evidence type="ECO:0000256" key="2">
    <source>
        <dbReference type="ARBA" id="ARBA00023002"/>
    </source>
</evidence>
<dbReference type="GO" id="GO:0005737">
    <property type="term" value="C:cytoplasm"/>
    <property type="evidence" value="ECO:0007669"/>
    <property type="project" value="TreeGrafter"/>
</dbReference>
<evidence type="ECO:0000313" key="3">
    <source>
        <dbReference type="EMBL" id="RDB25508.1"/>
    </source>
</evidence>
<dbReference type="Proteomes" id="UP000076154">
    <property type="component" value="Unassembled WGS sequence"/>
</dbReference>
<comment type="similarity">
    <text evidence="1">Belongs to the short-chain dehydrogenases/reductases (SDR) family.</text>
</comment>
<dbReference type="PRINTS" id="PR00081">
    <property type="entry name" value="GDHRDH"/>
</dbReference>
<dbReference type="InParanoid" id="A0A369JUQ5"/>
<gene>
    <name evidence="3" type="primary">adhA_0</name>
    <name evidence="3" type="ORF">Hypma_007515</name>
</gene>
<organism evidence="3 4">
    <name type="scientific">Hypsizygus marmoreus</name>
    <name type="common">White beech mushroom</name>
    <name type="synonym">Agaricus marmoreus</name>
    <dbReference type="NCBI Taxonomy" id="39966"/>
    <lineage>
        <taxon>Eukaryota</taxon>
        <taxon>Fungi</taxon>
        <taxon>Dikarya</taxon>
        <taxon>Basidiomycota</taxon>
        <taxon>Agaricomycotina</taxon>
        <taxon>Agaricomycetes</taxon>
        <taxon>Agaricomycetidae</taxon>
        <taxon>Agaricales</taxon>
        <taxon>Tricholomatineae</taxon>
        <taxon>Lyophyllaceae</taxon>
        <taxon>Hypsizygus</taxon>
    </lineage>
</organism>
<evidence type="ECO:0000313" key="4">
    <source>
        <dbReference type="Proteomes" id="UP000076154"/>
    </source>
</evidence>
<evidence type="ECO:0000256" key="1">
    <source>
        <dbReference type="ARBA" id="ARBA00006484"/>
    </source>
</evidence>
<dbReference type="AlphaFoldDB" id="A0A369JUQ5"/>
<accession>A0A369JUQ5</accession>
<dbReference type="InterPro" id="IPR002347">
    <property type="entry name" value="SDR_fam"/>
</dbReference>
<dbReference type="PANTHER" id="PTHR44229">
    <property type="entry name" value="15-HYDROXYPROSTAGLANDIN DEHYDROGENASE [NAD(+)]"/>
    <property type="match status" value="1"/>
</dbReference>
<proteinExistence type="inferred from homology"/>
<dbReference type="OrthoDB" id="5371740at2759"/>
<dbReference type="GO" id="GO:0016616">
    <property type="term" value="F:oxidoreductase activity, acting on the CH-OH group of donors, NAD or NADP as acceptor"/>
    <property type="evidence" value="ECO:0007669"/>
    <property type="project" value="TreeGrafter"/>
</dbReference>
<reference evidence="3" key="1">
    <citation type="submission" date="2018-04" db="EMBL/GenBank/DDBJ databases">
        <title>Whole genome sequencing of Hypsizygus marmoreus.</title>
        <authorList>
            <person name="Choi I.-G."/>
            <person name="Min B."/>
            <person name="Kim J.-G."/>
            <person name="Kim S."/>
            <person name="Oh Y.-L."/>
            <person name="Kong W.-S."/>
            <person name="Park H."/>
            <person name="Jeong J."/>
            <person name="Song E.-S."/>
        </authorList>
    </citation>
    <scope>NUCLEOTIDE SEQUENCE [LARGE SCALE GENOMIC DNA]</scope>
    <source>
        <strain evidence="3">51987-8</strain>
    </source>
</reference>
<dbReference type="InterPro" id="IPR036291">
    <property type="entry name" value="NAD(P)-bd_dom_sf"/>
</dbReference>
<dbReference type="Gene3D" id="3.40.50.720">
    <property type="entry name" value="NAD(P)-binding Rossmann-like Domain"/>
    <property type="match status" value="1"/>
</dbReference>
<comment type="caution">
    <text evidence="3">The sequence shown here is derived from an EMBL/GenBank/DDBJ whole genome shotgun (WGS) entry which is preliminary data.</text>
</comment>
<keyword evidence="4" id="KW-1185">Reference proteome</keyword>
<protein>
    <submittedName>
        <fullName evidence="3">5'-hydroxyaverantin dehydrogenase</fullName>
    </submittedName>
</protein>